<dbReference type="InterPro" id="IPR001173">
    <property type="entry name" value="Glyco_trans_2-like"/>
</dbReference>
<dbReference type="EMBL" id="FNBE01000013">
    <property type="protein sequence ID" value="SDG60700.1"/>
    <property type="molecule type" value="Genomic_DNA"/>
</dbReference>
<proteinExistence type="predicted"/>
<dbReference type="STRING" id="366584.SAMN05216377_113100"/>
<feature type="region of interest" description="Disordered" evidence="1">
    <location>
        <begin position="369"/>
        <end position="394"/>
    </location>
</feature>
<accession>A0A1G7VPA3</accession>
<evidence type="ECO:0000313" key="4">
    <source>
        <dbReference type="Proteomes" id="UP000198967"/>
    </source>
</evidence>
<evidence type="ECO:0000256" key="1">
    <source>
        <dbReference type="SAM" id="MobiDB-lite"/>
    </source>
</evidence>
<evidence type="ECO:0000313" key="3">
    <source>
        <dbReference type="EMBL" id="SDG60700.1"/>
    </source>
</evidence>
<dbReference type="AlphaFoldDB" id="A0A1G7VPA3"/>
<dbReference type="Proteomes" id="UP000198967">
    <property type="component" value="Unassembled WGS sequence"/>
</dbReference>
<dbReference type="PANTHER" id="PTHR43685">
    <property type="entry name" value="GLYCOSYLTRANSFERASE"/>
    <property type="match status" value="1"/>
</dbReference>
<dbReference type="GO" id="GO:0016740">
    <property type="term" value="F:transferase activity"/>
    <property type="evidence" value="ECO:0007669"/>
    <property type="project" value="UniProtKB-KW"/>
</dbReference>
<organism evidence="3 4">
    <name type="scientific">Pseudonocardia oroxyli</name>
    <dbReference type="NCBI Taxonomy" id="366584"/>
    <lineage>
        <taxon>Bacteria</taxon>
        <taxon>Bacillati</taxon>
        <taxon>Actinomycetota</taxon>
        <taxon>Actinomycetes</taxon>
        <taxon>Pseudonocardiales</taxon>
        <taxon>Pseudonocardiaceae</taxon>
        <taxon>Pseudonocardia</taxon>
    </lineage>
</organism>
<keyword evidence="3" id="KW-0808">Transferase</keyword>
<dbReference type="PANTHER" id="PTHR43685:SF2">
    <property type="entry name" value="GLYCOSYLTRANSFERASE 2-LIKE DOMAIN-CONTAINING PROTEIN"/>
    <property type="match status" value="1"/>
</dbReference>
<name>A0A1G7VPA3_PSEOR</name>
<dbReference type="OrthoDB" id="3180470at2"/>
<dbReference type="RefSeq" id="WP_093087170.1">
    <property type="nucleotide sequence ID" value="NZ_FNBE01000013.1"/>
</dbReference>
<keyword evidence="4" id="KW-1185">Reference proteome</keyword>
<sequence length="394" mass="41634">MVPEHGPTWVGRTEVDDLAGLQVEPGYRHARLLVTAGGDALGEITVGLRRGVADAVGRAEAVRLQIGPVHARRAVQSSDEPLTVVVPTRRRPEGLLRTVRSVLAGDHPAVTVLVVDHDPADDRTRLAVDALADPRVYYLRDTCRGAAAARNRGLVAATTGIVAFTDDDTEVDPGWARRVAGAFLDPQVAGMTGPVLAARLDLDQERVADLARPRAQFRPRRIALEGTALLPLSRSLLGAGSNMAVRADVARALGGFDEALGPGGDDAEFLVRLVLGGHVVAHEPAAWVRHHHATDGEQVRALAEARAAGLAGVVTKVLLSAPGRAALLRRVPGALRSTLPLEMPRTALVSGPLRYLWARGRARRSGGRVPPLAVPVGGRHPEPATVWPAHLPGA</sequence>
<dbReference type="CDD" id="cd00761">
    <property type="entry name" value="Glyco_tranf_GTA_type"/>
    <property type="match status" value="1"/>
</dbReference>
<dbReference type="SUPFAM" id="SSF53448">
    <property type="entry name" value="Nucleotide-diphospho-sugar transferases"/>
    <property type="match status" value="1"/>
</dbReference>
<dbReference type="Gene3D" id="3.90.550.10">
    <property type="entry name" value="Spore Coat Polysaccharide Biosynthesis Protein SpsA, Chain A"/>
    <property type="match status" value="1"/>
</dbReference>
<evidence type="ECO:0000259" key="2">
    <source>
        <dbReference type="Pfam" id="PF00535"/>
    </source>
</evidence>
<dbReference type="InterPro" id="IPR050834">
    <property type="entry name" value="Glycosyltransf_2"/>
</dbReference>
<dbReference type="InterPro" id="IPR029044">
    <property type="entry name" value="Nucleotide-diphossugar_trans"/>
</dbReference>
<protein>
    <submittedName>
        <fullName evidence="3">Glycosyltransferase like family 2</fullName>
    </submittedName>
</protein>
<reference evidence="3 4" key="1">
    <citation type="submission" date="2016-10" db="EMBL/GenBank/DDBJ databases">
        <authorList>
            <person name="de Groot N.N."/>
        </authorList>
    </citation>
    <scope>NUCLEOTIDE SEQUENCE [LARGE SCALE GENOMIC DNA]</scope>
    <source>
        <strain evidence="3 4">CGMCC 4.3143</strain>
    </source>
</reference>
<dbReference type="Pfam" id="PF00535">
    <property type="entry name" value="Glycos_transf_2"/>
    <property type="match status" value="1"/>
</dbReference>
<feature type="domain" description="Glycosyltransferase 2-like" evidence="2">
    <location>
        <begin position="83"/>
        <end position="211"/>
    </location>
</feature>
<gene>
    <name evidence="3" type="ORF">SAMN05216377_113100</name>
</gene>